<sequence>MSIKNFRKPNSPVKHYTVDEQVTLCGQNARMGARWSDSEAVGDRRIWRTCEKCRAALDEMKGK</sequence>
<proteinExistence type="predicted"/>
<organism evidence="1 2">
    <name type="scientific">Mycobacterium phage Maxxinista</name>
    <dbReference type="NCBI Taxonomy" id="1955423"/>
    <lineage>
        <taxon>Viruses</taxon>
        <taxon>Duplodnaviria</taxon>
        <taxon>Heunggongvirae</taxon>
        <taxon>Uroviricota</taxon>
        <taxon>Caudoviricetes</taxon>
        <taxon>Kostyavirus</taxon>
        <taxon>Kostyavirus CJW1</taxon>
    </lineage>
</organism>
<evidence type="ECO:0000313" key="2">
    <source>
        <dbReference type="Proteomes" id="UP000224283"/>
    </source>
</evidence>
<accession>A0A1S5VXZ7</accession>
<name>A0A1S5VXZ7_9CAUD</name>
<evidence type="ECO:0000313" key="1">
    <source>
        <dbReference type="EMBL" id="AQP30858.1"/>
    </source>
</evidence>
<dbReference type="EMBL" id="KY549152">
    <property type="protein sequence ID" value="AQP30858.1"/>
    <property type="molecule type" value="Genomic_DNA"/>
</dbReference>
<protein>
    <submittedName>
        <fullName evidence="1">Uncharacterized protein</fullName>
    </submittedName>
</protein>
<gene>
    <name evidence="1" type="ORF">SEA_MAXXINISTA_144</name>
</gene>
<dbReference type="Proteomes" id="UP000224283">
    <property type="component" value="Genome"/>
</dbReference>
<reference evidence="2" key="1">
    <citation type="submission" date="2017-01" db="EMBL/GenBank/DDBJ databases">
        <authorList>
            <person name="Mah S.A."/>
            <person name="Swanson W.J."/>
            <person name="Moy G.W."/>
            <person name="Vacquier V.D."/>
        </authorList>
    </citation>
    <scope>NUCLEOTIDE SEQUENCE [LARGE SCALE GENOMIC DNA]</scope>
</reference>